<keyword evidence="5 9" id="KW-0560">Oxidoreductase</keyword>
<dbReference type="PRINTS" id="PR00463">
    <property type="entry name" value="EP450I"/>
</dbReference>
<dbReference type="Pfam" id="PF00067">
    <property type="entry name" value="p450"/>
    <property type="match status" value="1"/>
</dbReference>
<dbReference type="SUPFAM" id="SSF48264">
    <property type="entry name" value="Cytochrome P450"/>
    <property type="match status" value="1"/>
</dbReference>
<dbReference type="GO" id="GO:0020037">
    <property type="term" value="F:heme binding"/>
    <property type="evidence" value="ECO:0007669"/>
    <property type="project" value="InterPro"/>
</dbReference>
<dbReference type="PANTHER" id="PTHR24305">
    <property type="entry name" value="CYTOCHROME P450"/>
    <property type="match status" value="1"/>
</dbReference>
<keyword evidence="10" id="KW-0812">Transmembrane</keyword>
<keyword evidence="7 9" id="KW-0503">Monooxygenase</keyword>
<evidence type="ECO:0000256" key="5">
    <source>
        <dbReference type="ARBA" id="ARBA00023002"/>
    </source>
</evidence>
<name>A0AAE8N147_9PEZI</name>
<dbReference type="GO" id="GO:0005506">
    <property type="term" value="F:iron ion binding"/>
    <property type="evidence" value="ECO:0007669"/>
    <property type="project" value="InterPro"/>
</dbReference>
<dbReference type="PROSITE" id="PS00086">
    <property type="entry name" value="CYTOCHROME_P450"/>
    <property type="match status" value="1"/>
</dbReference>
<evidence type="ECO:0000256" key="6">
    <source>
        <dbReference type="ARBA" id="ARBA00023004"/>
    </source>
</evidence>
<keyword evidence="6 8" id="KW-0408">Iron</keyword>
<dbReference type="GO" id="GO:0004497">
    <property type="term" value="F:monooxygenase activity"/>
    <property type="evidence" value="ECO:0007669"/>
    <property type="project" value="UniProtKB-KW"/>
</dbReference>
<dbReference type="InterPro" id="IPR017972">
    <property type="entry name" value="Cyt_P450_CS"/>
</dbReference>
<dbReference type="GO" id="GO:0016705">
    <property type="term" value="F:oxidoreductase activity, acting on paired donors, with incorporation or reduction of molecular oxygen"/>
    <property type="evidence" value="ECO:0007669"/>
    <property type="project" value="InterPro"/>
</dbReference>
<gene>
    <name evidence="11" type="ORF">DNG_05810</name>
</gene>
<evidence type="ECO:0000256" key="1">
    <source>
        <dbReference type="ARBA" id="ARBA00001971"/>
    </source>
</evidence>
<accession>A0AAE8N147</accession>
<evidence type="ECO:0000313" key="12">
    <source>
        <dbReference type="Proteomes" id="UP001187682"/>
    </source>
</evidence>
<evidence type="ECO:0000256" key="7">
    <source>
        <dbReference type="ARBA" id="ARBA00023033"/>
    </source>
</evidence>
<evidence type="ECO:0000256" key="3">
    <source>
        <dbReference type="ARBA" id="ARBA00022617"/>
    </source>
</evidence>
<comment type="similarity">
    <text evidence="2 9">Belongs to the cytochrome P450 family.</text>
</comment>
<dbReference type="EMBL" id="ONZQ02000007">
    <property type="protein sequence ID" value="SPO03128.1"/>
    <property type="molecule type" value="Genomic_DNA"/>
</dbReference>
<evidence type="ECO:0000256" key="9">
    <source>
        <dbReference type="RuleBase" id="RU000461"/>
    </source>
</evidence>
<feature type="binding site" description="axial binding residue" evidence="8">
    <location>
        <position position="460"/>
    </location>
    <ligand>
        <name>heme</name>
        <dbReference type="ChEBI" id="CHEBI:30413"/>
    </ligand>
    <ligandPart>
        <name>Fe</name>
        <dbReference type="ChEBI" id="CHEBI:18248"/>
    </ligandPart>
</feature>
<keyword evidence="10" id="KW-1133">Transmembrane helix</keyword>
<evidence type="ECO:0000256" key="4">
    <source>
        <dbReference type="ARBA" id="ARBA00022723"/>
    </source>
</evidence>
<keyword evidence="3 8" id="KW-0349">Heme</keyword>
<dbReference type="Proteomes" id="UP001187682">
    <property type="component" value="Unassembled WGS sequence"/>
</dbReference>
<dbReference type="InterPro" id="IPR002401">
    <property type="entry name" value="Cyt_P450_E_grp-I"/>
</dbReference>
<dbReference type="InterPro" id="IPR001128">
    <property type="entry name" value="Cyt_P450"/>
</dbReference>
<evidence type="ECO:0000256" key="10">
    <source>
        <dbReference type="SAM" id="Phobius"/>
    </source>
</evidence>
<dbReference type="CDD" id="cd11061">
    <property type="entry name" value="CYP67-like"/>
    <property type="match status" value="1"/>
</dbReference>
<comment type="cofactor">
    <cofactor evidence="1 8">
        <name>heme</name>
        <dbReference type="ChEBI" id="CHEBI:30413"/>
    </cofactor>
</comment>
<dbReference type="PRINTS" id="PR00385">
    <property type="entry name" value="P450"/>
</dbReference>
<comment type="caution">
    <text evidence="11">The sequence shown here is derived from an EMBL/GenBank/DDBJ whole genome shotgun (WGS) entry which is preliminary data.</text>
</comment>
<evidence type="ECO:0000256" key="8">
    <source>
        <dbReference type="PIRSR" id="PIRSR602401-1"/>
    </source>
</evidence>
<dbReference type="InterPro" id="IPR050121">
    <property type="entry name" value="Cytochrome_P450_monoxygenase"/>
</dbReference>
<evidence type="ECO:0000313" key="11">
    <source>
        <dbReference type="EMBL" id="SPO03128.1"/>
    </source>
</evidence>
<reference evidence="11" key="1">
    <citation type="submission" date="2018-03" db="EMBL/GenBank/DDBJ databases">
        <authorList>
            <person name="Guldener U."/>
        </authorList>
    </citation>
    <scope>NUCLEOTIDE SEQUENCE</scope>
</reference>
<organism evidence="11 12">
    <name type="scientific">Cephalotrichum gorgonifer</name>
    <dbReference type="NCBI Taxonomy" id="2041049"/>
    <lineage>
        <taxon>Eukaryota</taxon>
        <taxon>Fungi</taxon>
        <taxon>Dikarya</taxon>
        <taxon>Ascomycota</taxon>
        <taxon>Pezizomycotina</taxon>
        <taxon>Sordariomycetes</taxon>
        <taxon>Hypocreomycetidae</taxon>
        <taxon>Microascales</taxon>
        <taxon>Microascaceae</taxon>
        <taxon>Cephalotrichum</taxon>
    </lineage>
</organism>
<sequence>MLQIAGIQSVSAAGIATATAAAGVVYIASLWIYRLTLHPYAKYPGPFLGKVTSLYGAYHAFFGNIHLDVERCHQQYGKFVRYSPNGLLVNSARGYQDIYGPMNKVTKANSYIVHGEGNIIGMQDKKAHAKKKKIFQQGFSDVALRKHEGKVLGEIDAFCKKMLENEATGEQPEGWTEPRNMSLWCTYLTTDVICKVVFTTSWDLLNSAANRAVTKTLATVTHLIGIMHQTPLLQRHTRAAIFLPHLAWAATSLQKYSKDIMRSSSKIRKEDPSTDDVFRLYVEAKDADTGKPALGRFDVMINSANLLIAGSDTTASSMAATLFYLSRNADAYAKVIDEIRTTFSSPDEIRMGPTLNGCVYLRAAVNEAMRMCPVAPQPLWRRTEAGGCLVDGEYIPGGLNVGATIFSLHHDPAVFEEPYTYDMDRWINRGVEDADVAAEKERIKVLTANFVPFSAGPRQCLAKNFAMMELLLTLARLFWRMDFRKSSGALGKVGEGGKGLGWGREREGELQLKGYFTSHLSGPFIDFKARETVSTAAQ</sequence>
<dbReference type="Gene3D" id="1.10.630.10">
    <property type="entry name" value="Cytochrome P450"/>
    <property type="match status" value="1"/>
</dbReference>
<proteinExistence type="inferred from homology"/>
<dbReference type="AlphaFoldDB" id="A0AAE8N147"/>
<keyword evidence="4 8" id="KW-0479">Metal-binding</keyword>
<dbReference type="PANTHER" id="PTHR24305:SF237">
    <property type="entry name" value="CYTOCHROME P450 MONOOXYGENASE ATNE-RELATED"/>
    <property type="match status" value="1"/>
</dbReference>
<feature type="transmembrane region" description="Helical" evidence="10">
    <location>
        <begin position="12"/>
        <end position="33"/>
    </location>
</feature>
<dbReference type="InterPro" id="IPR036396">
    <property type="entry name" value="Cyt_P450_sf"/>
</dbReference>
<evidence type="ECO:0000256" key="2">
    <source>
        <dbReference type="ARBA" id="ARBA00010617"/>
    </source>
</evidence>
<keyword evidence="10" id="KW-0472">Membrane</keyword>
<protein>
    <submittedName>
        <fullName evidence="11">Related to cytochrome P450 CYP3/CYP5/CYP6/CYP9 subfamilies</fullName>
    </submittedName>
</protein>
<keyword evidence="12" id="KW-1185">Reference proteome</keyword>